<evidence type="ECO:0000256" key="3">
    <source>
        <dbReference type="SAM" id="Coils"/>
    </source>
</evidence>
<dbReference type="EMBL" id="CP047656">
    <property type="protein sequence ID" value="QHJ11205.1"/>
    <property type="molecule type" value="Genomic_DNA"/>
</dbReference>
<organism evidence="5 6">
    <name type="scientific">Paraglaciecola mesophila</name>
    <dbReference type="NCBI Taxonomy" id="197222"/>
    <lineage>
        <taxon>Bacteria</taxon>
        <taxon>Pseudomonadati</taxon>
        <taxon>Pseudomonadota</taxon>
        <taxon>Gammaproteobacteria</taxon>
        <taxon>Alteromonadales</taxon>
        <taxon>Alteromonadaceae</taxon>
        <taxon>Paraglaciecola</taxon>
    </lineage>
</organism>
<dbReference type="SUPFAM" id="SSF52172">
    <property type="entry name" value="CheY-like"/>
    <property type="match status" value="1"/>
</dbReference>
<evidence type="ECO:0000256" key="1">
    <source>
        <dbReference type="PROSITE-ProRule" id="PRU00169"/>
    </source>
</evidence>
<evidence type="ECO:0000313" key="5">
    <source>
        <dbReference type="EMBL" id="QHJ11205.1"/>
    </source>
</evidence>
<reference evidence="5 6" key="1">
    <citation type="submission" date="2019-12" db="EMBL/GenBank/DDBJ databases">
        <title>Genome sequencing and assembly of endphytes of Porphyra tenera.</title>
        <authorList>
            <person name="Park J.M."/>
            <person name="Shin R."/>
            <person name="Jo S.H."/>
        </authorList>
    </citation>
    <scope>NUCLEOTIDE SEQUENCE [LARGE SCALE GENOMIC DNA]</scope>
    <source>
        <strain evidence="5 6">GPM4</strain>
    </source>
</reference>
<dbReference type="InterPro" id="IPR011006">
    <property type="entry name" value="CheY-like_superfamily"/>
</dbReference>
<gene>
    <name evidence="5" type="ORF">FX988_01433</name>
</gene>
<evidence type="ECO:0000313" key="6">
    <source>
        <dbReference type="Proteomes" id="UP000464524"/>
    </source>
</evidence>
<dbReference type="GO" id="GO:0000160">
    <property type="term" value="P:phosphorelay signal transduction system"/>
    <property type="evidence" value="ECO:0007669"/>
    <property type="project" value="InterPro"/>
</dbReference>
<keyword evidence="3" id="KW-0175">Coiled coil</keyword>
<feature type="repeat" description="TPR" evidence="2">
    <location>
        <begin position="452"/>
        <end position="485"/>
    </location>
</feature>
<dbReference type="InterPro" id="IPR011990">
    <property type="entry name" value="TPR-like_helical_dom_sf"/>
</dbReference>
<evidence type="ECO:0000256" key="2">
    <source>
        <dbReference type="PROSITE-ProRule" id="PRU00339"/>
    </source>
</evidence>
<keyword evidence="2" id="KW-0802">TPR repeat</keyword>
<proteinExistence type="predicted"/>
<keyword evidence="6" id="KW-1185">Reference proteome</keyword>
<dbReference type="InterPro" id="IPR019734">
    <property type="entry name" value="TPR_rpt"/>
</dbReference>
<accession>A0A857JGT9</accession>
<dbReference type="RefSeq" id="WP_254700744.1">
    <property type="nucleotide sequence ID" value="NZ_CP047656.1"/>
</dbReference>
<feature type="domain" description="Response regulatory" evidence="4">
    <location>
        <begin position="14"/>
        <end position="133"/>
    </location>
</feature>
<evidence type="ECO:0000259" key="4">
    <source>
        <dbReference type="PROSITE" id="PS50110"/>
    </source>
</evidence>
<dbReference type="InterPro" id="IPR001789">
    <property type="entry name" value="Sig_transdc_resp-reg_receiver"/>
</dbReference>
<feature type="repeat" description="TPR" evidence="2">
    <location>
        <begin position="239"/>
        <end position="272"/>
    </location>
</feature>
<protein>
    <recommendedName>
        <fullName evidence="4">Response regulatory domain-containing protein</fullName>
    </recommendedName>
</protein>
<dbReference type="PANTHER" id="PTHR12558">
    <property type="entry name" value="CELL DIVISION CYCLE 16,23,27"/>
    <property type="match status" value="1"/>
</dbReference>
<feature type="coiled-coil region" evidence="3">
    <location>
        <begin position="330"/>
        <end position="381"/>
    </location>
</feature>
<sequence>MIKIPAQAPISELHVLVIDGQSLVQDTIKSAFLEVGIENVRCAQNAFYAIRLCEHIRFDMILVAFDVRSDKDGFSLLEEMRFKGFIAKTTSVIFLSADTSPELVNCVIELQPDDFWVKPLDKYRVAQRINHILKIKSQLYRLNYCFDNQEYPSAIYLAQRQLEDESLAQYRPQINRLIGRCLVNLQEYADAEAFYRSLLKECDYGWVAVGLLRSLLQQGKKMEAQALADDLLERDDTRFATYDTLTEYYINQEDYEKGYELIKEASKLAPRNIQRHRKAWDLARLNHDPMGQYLATQNMAKYAKNSIHDSPELVLNVIRAGIDLASTVSNSQAKNLLAETERKLLKVQQDFAHINDFKNQLIVIQARLLSLKDKKKQAEELMQLQAQVNSWHSVEDNLDKVKAFHEIGQREQSLAILERMKEQINGNEFTNQVMAEYLEQEQFERSEIHHNPKELAEMASVHYKNKRFSPAYKLLTQALQLSPKNTNIGLSLLKVLARLAQDDGLNEEQESGLKHCKTLLKTANLSTQQKIKQAQYIDSIKQHQATRH</sequence>
<dbReference type="Gene3D" id="1.25.40.10">
    <property type="entry name" value="Tetratricopeptide repeat domain"/>
    <property type="match status" value="2"/>
</dbReference>
<dbReference type="PROSITE" id="PS50110">
    <property type="entry name" value="RESPONSE_REGULATORY"/>
    <property type="match status" value="1"/>
</dbReference>
<dbReference type="SMART" id="SM00028">
    <property type="entry name" value="TPR"/>
    <property type="match status" value="3"/>
</dbReference>
<dbReference type="SUPFAM" id="SSF48452">
    <property type="entry name" value="TPR-like"/>
    <property type="match status" value="1"/>
</dbReference>
<name>A0A857JGT9_9ALTE</name>
<dbReference type="Pfam" id="PF00072">
    <property type="entry name" value="Response_reg"/>
    <property type="match status" value="1"/>
</dbReference>
<dbReference type="KEGG" id="pmes:FX988_01433"/>
<dbReference type="PANTHER" id="PTHR12558:SF13">
    <property type="entry name" value="CELL DIVISION CYCLE PROTEIN 27 HOMOLOG"/>
    <property type="match status" value="1"/>
</dbReference>
<dbReference type="Proteomes" id="UP000464524">
    <property type="component" value="Chromosome"/>
</dbReference>
<dbReference type="SMART" id="SM00448">
    <property type="entry name" value="REC"/>
    <property type="match status" value="1"/>
</dbReference>
<comment type="caution">
    <text evidence="1">Lacks conserved residue(s) required for the propagation of feature annotation.</text>
</comment>
<dbReference type="PROSITE" id="PS50005">
    <property type="entry name" value="TPR"/>
    <property type="match status" value="2"/>
</dbReference>
<dbReference type="AlphaFoldDB" id="A0A857JGT9"/>
<dbReference type="Gene3D" id="3.40.50.2300">
    <property type="match status" value="1"/>
</dbReference>